<protein>
    <submittedName>
        <fullName evidence="1">Uncharacterized protein</fullName>
    </submittedName>
</protein>
<comment type="caution">
    <text evidence="1">The sequence shown here is derived from an EMBL/GenBank/DDBJ whole genome shotgun (WGS) entry which is preliminary data.</text>
</comment>
<dbReference type="Proteomes" id="UP000031599">
    <property type="component" value="Unassembled WGS sequence"/>
</dbReference>
<dbReference type="EMBL" id="JMCC02000043">
    <property type="protein sequence ID" value="KIG16064.1"/>
    <property type="molecule type" value="Genomic_DNA"/>
</dbReference>
<name>A0A0C1ZEG5_9BACT</name>
<dbReference type="AlphaFoldDB" id="A0A0C1ZEG5"/>
<accession>A0A0C1ZEG5</accession>
<gene>
    <name evidence="1" type="ORF">DB30_04936</name>
</gene>
<evidence type="ECO:0000313" key="1">
    <source>
        <dbReference type="EMBL" id="KIG16064.1"/>
    </source>
</evidence>
<reference evidence="1 2" key="1">
    <citation type="submission" date="2014-12" db="EMBL/GenBank/DDBJ databases">
        <title>Genome assembly of Enhygromyxa salina DSM 15201.</title>
        <authorList>
            <person name="Sharma G."/>
            <person name="Subramanian S."/>
        </authorList>
    </citation>
    <scope>NUCLEOTIDE SEQUENCE [LARGE SCALE GENOMIC DNA]</scope>
    <source>
        <strain evidence="1 2">DSM 15201</strain>
    </source>
</reference>
<organism evidence="1 2">
    <name type="scientific">Enhygromyxa salina</name>
    <dbReference type="NCBI Taxonomy" id="215803"/>
    <lineage>
        <taxon>Bacteria</taxon>
        <taxon>Pseudomonadati</taxon>
        <taxon>Myxococcota</taxon>
        <taxon>Polyangia</taxon>
        <taxon>Nannocystales</taxon>
        <taxon>Nannocystaceae</taxon>
        <taxon>Enhygromyxa</taxon>
    </lineage>
</organism>
<dbReference type="SUPFAM" id="SSF82171">
    <property type="entry name" value="DPP6 N-terminal domain-like"/>
    <property type="match status" value="1"/>
</dbReference>
<sequence length="400" mass="42041">MVFGGGCGVEIIEHDGTEDCGPDCVPAGAQLECVELLEGSIHNDVLDLLPSADEGWLAAGAVETESQTHGWVARFDAAGQQQWFTQVTLPEPGDVEVVDLAPALASNGGDAVWALAVSSTMDYLVQLDRDGAIASTVDLDTEAGFHVSARAIESTSAGVWIAGTSQADMWLALYDPATAAVTTLLLEDHLGFNDEILAITAVETGVAIAATVSTSPNFDGDSLLTATTDILVIHFDLQGSERSRTLLRASSEPTFARRAMSISADPQGRWFVGGVQVPLVPGAEAQLWLARVGADEAWEWTSEAVLDSVGFAGILAFDDGVLTAGGQLVPDGANTPSVHPWLGSVADGGALRWQHVSEASDYEHDEYKVLMRDAQGRVHAASKAWGGNGSSLLRSCRISQ</sequence>
<evidence type="ECO:0000313" key="2">
    <source>
        <dbReference type="Proteomes" id="UP000031599"/>
    </source>
</evidence>
<proteinExistence type="predicted"/>